<dbReference type="InterPro" id="IPR024364">
    <property type="entry name" value="Baseplate_phage_T4-like"/>
</dbReference>
<evidence type="ECO:0000313" key="1">
    <source>
        <dbReference type="EMBL" id="QDT90449.1"/>
    </source>
</evidence>
<dbReference type="KEGG" id="gax:Pan161_21010"/>
<dbReference type="RefSeq" id="WP_145226403.1">
    <property type="nucleotide sequence ID" value="NZ_CP036343.1"/>
</dbReference>
<dbReference type="AlphaFoldDB" id="A0A517VBU2"/>
<keyword evidence="2" id="KW-1185">Reference proteome</keyword>
<reference evidence="1 2" key="1">
    <citation type="submission" date="2019-02" db="EMBL/GenBank/DDBJ databases">
        <title>Deep-cultivation of Planctomycetes and their phenomic and genomic characterization uncovers novel biology.</title>
        <authorList>
            <person name="Wiegand S."/>
            <person name="Jogler M."/>
            <person name="Boedeker C."/>
            <person name="Pinto D."/>
            <person name="Vollmers J."/>
            <person name="Rivas-Marin E."/>
            <person name="Kohn T."/>
            <person name="Peeters S.H."/>
            <person name="Heuer A."/>
            <person name="Rast P."/>
            <person name="Oberbeckmann S."/>
            <person name="Bunk B."/>
            <person name="Jeske O."/>
            <person name="Meyerdierks A."/>
            <person name="Storesund J.E."/>
            <person name="Kallscheuer N."/>
            <person name="Luecker S."/>
            <person name="Lage O.M."/>
            <person name="Pohl T."/>
            <person name="Merkel B.J."/>
            <person name="Hornburger P."/>
            <person name="Mueller R.-W."/>
            <person name="Bruemmer F."/>
            <person name="Labrenz M."/>
            <person name="Spormann A.M."/>
            <person name="Op den Camp H."/>
            <person name="Overmann J."/>
            <person name="Amann R."/>
            <person name="Jetten M.S.M."/>
            <person name="Mascher T."/>
            <person name="Medema M.H."/>
            <person name="Devos D.P."/>
            <person name="Kaster A.-K."/>
            <person name="Ovreas L."/>
            <person name="Rohde M."/>
            <person name="Galperin M.Y."/>
            <person name="Jogler C."/>
        </authorList>
    </citation>
    <scope>NUCLEOTIDE SEQUENCE [LARGE SCALE GENOMIC DNA]</scope>
    <source>
        <strain evidence="1 2">Pan161</strain>
    </source>
</reference>
<dbReference type="Proteomes" id="UP000316855">
    <property type="component" value="Chromosome"/>
</dbReference>
<dbReference type="EMBL" id="CP036343">
    <property type="protein sequence ID" value="QDT90449.1"/>
    <property type="molecule type" value="Genomic_DNA"/>
</dbReference>
<evidence type="ECO:0000313" key="2">
    <source>
        <dbReference type="Proteomes" id="UP000316855"/>
    </source>
</evidence>
<organism evidence="1 2">
    <name type="scientific">Gimesia algae</name>
    <dbReference type="NCBI Taxonomy" id="2527971"/>
    <lineage>
        <taxon>Bacteria</taxon>
        <taxon>Pseudomonadati</taxon>
        <taxon>Planctomycetota</taxon>
        <taxon>Planctomycetia</taxon>
        <taxon>Planctomycetales</taxon>
        <taxon>Planctomycetaceae</taxon>
        <taxon>Gimesia</taxon>
    </lineage>
</organism>
<accession>A0A517VBU2</accession>
<dbReference type="Pfam" id="PF12322">
    <property type="entry name" value="T4_baseplate"/>
    <property type="match status" value="1"/>
</dbReference>
<name>A0A517VBU2_9PLAN</name>
<protein>
    <submittedName>
        <fullName evidence="1">T4 bacteriophage base plate protein</fullName>
    </submittedName>
</protein>
<sequence length="241" mass="27292">MNQTITNETIINLCERVADMPPARRAHYLLAGLSGSIEGIGELTVGERDRRLLLIRNRLFGDRVDGITECPGCGERVELSFSITNIIGEATSSSPASLHADGYEIHWRLPTSRDLAELAEETLPSRIRDQLIERCLQNVLHQQQQIKPLECPENIIQKVCKAMATADPFSETCLGSECPVCGHEWEAAFDIGTYLWHELEVWTRRLLGEVHRLASAYGWYERDILAMTANRRKIYLDMVEV</sequence>
<proteinExistence type="predicted"/>
<dbReference type="OrthoDB" id="283948at2"/>
<gene>
    <name evidence="1" type="ORF">Pan161_21010</name>
</gene>